<sequence>MIYRFERSGRNRRTLWVLGLIWGALGLALWRLDASGWIAAGLFAVTLPALWDFITARPAGLELDDTALRWWSGRHKGDARLDSIDHVRFDTRLDLSVRVRLVLANASRRKLTIPQDALPLWQELQRQFEARGVSVQRHHFSVF</sequence>
<reference evidence="2 3" key="1">
    <citation type="submission" date="2023-05" db="EMBL/GenBank/DDBJ databases">
        <title>YMD87, complete Genome.</title>
        <authorList>
            <person name="Zhang J."/>
            <person name="Xu X."/>
        </authorList>
    </citation>
    <scope>NUCLEOTIDE SEQUENCE [LARGE SCALE GENOMIC DNA]</scope>
    <source>
        <strain evidence="2 3">YMD87</strain>
    </source>
</reference>
<keyword evidence="1" id="KW-0812">Transmembrane</keyword>
<evidence type="ECO:0000256" key="1">
    <source>
        <dbReference type="SAM" id="Phobius"/>
    </source>
</evidence>
<keyword evidence="3" id="KW-1185">Reference proteome</keyword>
<keyword evidence="1" id="KW-1133">Transmembrane helix</keyword>
<protein>
    <submittedName>
        <fullName evidence="2">Uncharacterized protein</fullName>
    </submittedName>
</protein>
<evidence type="ECO:0000313" key="3">
    <source>
        <dbReference type="Proteomes" id="UP001241605"/>
    </source>
</evidence>
<dbReference type="RefSeq" id="WP_282299910.1">
    <property type="nucleotide sequence ID" value="NZ_CP124616.1"/>
</dbReference>
<keyword evidence="1" id="KW-0472">Membrane</keyword>
<feature type="transmembrane region" description="Helical" evidence="1">
    <location>
        <begin position="12"/>
        <end position="30"/>
    </location>
</feature>
<proteinExistence type="predicted"/>
<evidence type="ECO:0000313" key="2">
    <source>
        <dbReference type="EMBL" id="WGW03278.1"/>
    </source>
</evidence>
<dbReference type="Proteomes" id="UP001241605">
    <property type="component" value="Chromosome"/>
</dbReference>
<accession>A0ABY8QH07</accession>
<organism evidence="2 3">
    <name type="scientific">Tropicibacter oceani</name>
    <dbReference type="NCBI Taxonomy" id="3058420"/>
    <lineage>
        <taxon>Bacteria</taxon>
        <taxon>Pseudomonadati</taxon>
        <taxon>Pseudomonadota</taxon>
        <taxon>Alphaproteobacteria</taxon>
        <taxon>Rhodobacterales</taxon>
        <taxon>Roseobacteraceae</taxon>
        <taxon>Tropicibacter</taxon>
    </lineage>
</organism>
<dbReference type="EMBL" id="CP124616">
    <property type="protein sequence ID" value="WGW03278.1"/>
    <property type="molecule type" value="Genomic_DNA"/>
</dbReference>
<feature type="transmembrane region" description="Helical" evidence="1">
    <location>
        <begin position="36"/>
        <end position="54"/>
    </location>
</feature>
<gene>
    <name evidence="2" type="ORF">QF118_15295</name>
</gene>
<name>A0ABY8QH07_9RHOB</name>